<name>A0ABY4PB89_9LACO</name>
<organism evidence="2 3">
    <name type="scientific">Bombilactobacillus thymidiniphilus</name>
    <dbReference type="NCBI Taxonomy" id="2923363"/>
    <lineage>
        <taxon>Bacteria</taxon>
        <taxon>Bacillati</taxon>
        <taxon>Bacillota</taxon>
        <taxon>Bacilli</taxon>
        <taxon>Lactobacillales</taxon>
        <taxon>Lactobacillaceae</taxon>
        <taxon>Bombilactobacillus</taxon>
    </lineage>
</organism>
<evidence type="ECO:0000313" key="2">
    <source>
        <dbReference type="EMBL" id="UQS83014.1"/>
    </source>
</evidence>
<keyword evidence="3" id="KW-1185">Reference proteome</keyword>
<dbReference type="Pfam" id="PF11311">
    <property type="entry name" value="DUF3114"/>
    <property type="match status" value="1"/>
</dbReference>
<feature type="compositionally biased region" description="Polar residues" evidence="1">
    <location>
        <begin position="176"/>
        <end position="185"/>
    </location>
</feature>
<protein>
    <submittedName>
        <fullName evidence="2">DUF3114 domain-containing protein</fullName>
    </submittedName>
</protein>
<gene>
    <name evidence="2" type="ORF">MOO47_04320</name>
</gene>
<proteinExistence type="predicted"/>
<accession>A0ABY4PB89</accession>
<evidence type="ECO:0000313" key="3">
    <source>
        <dbReference type="Proteomes" id="UP000831947"/>
    </source>
</evidence>
<dbReference type="InterPro" id="IPR021462">
    <property type="entry name" value="DUF3114"/>
</dbReference>
<evidence type="ECO:0000256" key="1">
    <source>
        <dbReference type="SAM" id="MobiDB-lite"/>
    </source>
</evidence>
<sequence length="197" mass="22553">MGQKIHNLRYIISAQQAQYIRDNYPGKTDAEKLANYMKECGKGSYELEGSRLHQKQKKGKHNELIYPEGYGKGDYKVTQNFHTEFLLNSEGKFQNEIDPDGINSNEQINGASFNYGNKKVNTHKYLDINVVKRLDPQWRHDKSSGYKSPLLEEEAKKLGKLNDSYTNSHGRYAINGMSSKDNATQLGHEFDQMVKGQ</sequence>
<feature type="region of interest" description="Disordered" evidence="1">
    <location>
        <begin position="173"/>
        <end position="197"/>
    </location>
</feature>
<feature type="compositionally biased region" description="Basic and acidic residues" evidence="1">
    <location>
        <begin position="188"/>
        <end position="197"/>
    </location>
</feature>
<dbReference type="EMBL" id="CP093365">
    <property type="protein sequence ID" value="UQS83014.1"/>
    <property type="molecule type" value="Genomic_DNA"/>
</dbReference>
<reference evidence="2 3" key="1">
    <citation type="journal article" date="2022" name="Int. J. Syst. Evol. Microbiol.">
        <title>Apilactobacillus apisilvae sp. nov., Nicolia spurrieriana gen. nov. sp. nov., Bombilactobacillus folatiphilus sp. nov. and Bombilactobacillus thymidiniphilus sp. nov., four new lactic acid bacterial isolates from stingless bees Tetragonula carbonaria and Austroplebeia australis.</title>
        <authorList>
            <person name="Oliphant S.A."/>
            <person name="Watson-Haigh N.S."/>
            <person name="Sumby K.M."/>
            <person name="Gardner J."/>
            <person name="Groom S."/>
            <person name="Jiranek V."/>
        </authorList>
    </citation>
    <scope>NUCLEOTIDE SEQUENCE [LARGE SCALE GENOMIC DNA]</scope>
    <source>
        <strain evidence="2 3">SG4_A1</strain>
    </source>
</reference>
<dbReference type="Proteomes" id="UP000831947">
    <property type="component" value="Chromosome"/>
</dbReference>